<evidence type="ECO:0000256" key="5">
    <source>
        <dbReference type="ARBA" id="ARBA00022989"/>
    </source>
</evidence>
<feature type="transmembrane region" description="Helical" evidence="7">
    <location>
        <begin position="32"/>
        <end position="52"/>
    </location>
</feature>
<dbReference type="InterPro" id="IPR000515">
    <property type="entry name" value="MetI-like"/>
</dbReference>
<comment type="subcellular location">
    <subcellularLocation>
        <location evidence="1 7">Cell membrane</location>
        <topology evidence="1 7">Multi-pass membrane protein</topology>
    </subcellularLocation>
</comment>
<keyword evidence="3" id="KW-1003">Cell membrane</keyword>
<evidence type="ECO:0000313" key="9">
    <source>
        <dbReference type="EMBL" id="QKD01591.1"/>
    </source>
</evidence>
<protein>
    <submittedName>
        <fullName evidence="9">ABC transporter permease</fullName>
    </submittedName>
</protein>
<feature type="transmembrane region" description="Helical" evidence="7">
    <location>
        <begin position="118"/>
        <end position="142"/>
    </location>
</feature>
<dbReference type="Pfam" id="PF00528">
    <property type="entry name" value="BPD_transp_1"/>
    <property type="match status" value="1"/>
</dbReference>
<keyword evidence="4 7" id="KW-0812">Transmembrane</keyword>
<gene>
    <name evidence="9" type="ORF">EB235_08720</name>
</gene>
<keyword evidence="6 7" id="KW-0472">Membrane</keyword>
<dbReference type="Gene3D" id="1.10.3720.10">
    <property type="entry name" value="MetI-like"/>
    <property type="match status" value="1"/>
</dbReference>
<dbReference type="PANTHER" id="PTHR43163:SF6">
    <property type="entry name" value="DIPEPTIDE TRANSPORT SYSTEM PERMEASE PROTEIN DPPB-RELATED"/>
    <property type="match status" value="1"/>
</dbReference>
<feature type="transmembrane region" description="Helical" evidence="7">
    <location>
        <begin position="154"/>
        <end position="178"/>
    </location>
</feature>
<evidence type="ECO:0000256" key="6">
    <source>
        <dbReference type="ARBA" id="ARBA00023136"/>
    </source>
</evidence>
<proteinExistence type="inferred from homology"/>
<keyword evidence="5 7" id="KW-1133">Transmembrane helix</keyword>
<dbReference type="PANTHER" id="PTHR43163">
    <property type="entry name" value="DIPEPTIDE TRANSPORT SYSTEM PERMEASE PROTEIN DPPB-RELATED"/>
    <property type="match status" value="1"/>
</dbReference>
<reference evidence="9 10" key="1">
    <citation type="submission" date="2018-10" db="EMBL/GenBank/DDBJ databases">
        <authorList>
            <person name="Perry B.J."/>
            <person name="Sullivan J.T."/>
            <person name="Murphy R.J.T."/>
            <person name="Ramsay J.P."/>
            <person name="Ronson C.W."/>
        </authorList>
    </citation>
    <scope>NUCLEOTIDE SEQUENCE [LARGE SCALE GENOMIC DNA]</scope>
    <source>
        <strain evidence="9 10">R88b</strain>
    </source>
</reference>
<dbReference type="CDD" id="cd06261">
    <property type="entry name" value="TM_PBP2"/>
    <property type="match status" value="1"/>
</dbReference>
<feature type="transmembrane region" description="Helical" evidence="7">
    <location>
        <begin position="256"/>
        <end position="281"/>
    </location>
</feature>
<dbReference type="Pfam" id="PF19300">
    <property type="entry name" value="BPD_transp_1_N"/>
    <property type="match status" value="1"/>
</dbReference>
<dbReference type="GO" id="GO:0005886">
    <property type="term" value="C:plasma membrane"/>
    <property type="evidence" value="ECO:0007669"/>
    <property type="project" value="UniProtKB-SubCell"/>
</dbReference>
<evidence type="ECO:0000313" key="10">
    <source>
        <dbReference type="Proteomes" id="UP000503017"/>
    </source>
</evidence>
<dbReference type="GO" id="GO:0055085">
    <property type="term" value="P:transmembrane transport"/>
    <property type="evidence" value="ECO:0007669"/>
    <property type="project" value="InterPro"/>
</dbReference>
<dbReference type="AlphaFoldDB" id="A0A6M7WRC6"/>
<evidence type="ECO:0000256" key="4">
    <source>
        <dbReference type="ARBA" id="ARBA00022692"/>
    </source>
</evidence>
<feature type="domain" description="ABC transmembrane type-1" evidence="8">
    <location>
        <begin position="118"/>
        <end position="320"/>
    </location>
</feature>
<accession>A0A6M7WRC6</accession>
<organism evidence="9 10">
    <name type="scientific">Mesorhizobium loti R88b</name>
    <dbReference type="NCBI Taxonomy" id="935548"/>
    <lineage>
        <taxon>Bacteria</taxon>
        <taxon>Pseudomonadati</taxon>
        <taxon>Pseudomonadota</taxon>
        <taxon>Alphaproteobacteria</taxon>
        <taxon>Hyphomicrobiales</taxon>
        <taxon>Phyllobacteriaceae</taxon>
        <taxon>Mesorhizobium</taxon>
    </lineage>
</organism>
<comment type="similarity">
    <text evidence="7">Belongs to the binding-protein-dependent transport system permease family.</text>
</comment>
<evidence type="ECO:0000256" key="2">
    <source>
        <dbReference type="ARBA" id="ARBA00022448"/>
    </source>
</evidence>
<feature type="transmembrane region" description="Helical" evidence="7">
    <location>
        <begin position="301"/>
        <end position="327"/>
    </location>
</feature>
<dbReference type="PROSITE" id="PS50928">
    <property type="entry name" value="ABC_TM1"/>
    <property type="match status" value="1"/>
</dbReference>
<evidence type="ECO:0000259" key="8">
    <source>
        <dbReference type="PROSITE" id="PS50928"/>
    </source>
</evidence>
<dbReference type="InterPro" id="IPR035906">
    <property type="entry name" value="MetI-like_sf"/>
</dbReference>
<evidence type="ECO:0000256" key="1">
    <source>
        <dbReference type="ARBA" id="ARBA00004651"/>
    </source>
</evidence>
<dbReference type="InterPro" id="IPR045621">
    <property type="entry name" value="BPD_transp_1_N"/>
</dbReference>
<name>A0A6M7WRC6_RHILI</name>
<evidence type="ECO:0000256" key="3">
    <source>
        <dbReference type="ARBA" id="ARBA00022475"/>
    </source>
</evidence>
<keyword evidence="2 7" id="KW-0813">Transport</keyword>
<evidence type="ECO:0000256" key="7">
    <source>
        <dbReference type="RuleBase" id="RU363032"/>
    </source>
</evidence>
<dbReference type="SUPFAM" id="SSF161098">
    <property type="entry name" value="MetI-like"/>
    <property type="match status" value="1"/>
</dbReference>
<feature type="transmembrane region" description="Helical" evidence="7">
    <location>
        <begin position="198"/>
        <end position="217"/>
    </location>
</feature>
<dbReference type="Proteomes" id="UP000503017">
    <property type="component" value="Chromosome"/>
</dbReference>
<dbReference type="EMBL" id="CP033367">
    <property type="protein sequence ID" value="QKD01591.1"/>
    <property type="molecule type" value="Genomic_DNA"/>
</dbReference>
<sequence>MRGGMKQFVHASHRFDTRIPTMNRFSFVLRRPIQLIPVLLGISVITFLLLQMTPGDPVRLMLGPKASQEAIEFVRARYGLDQPVPVQYFYYVMNCLRGDFGQSIAFRGPVSGVIVARIAPTVFLILYGLVISLLLTFALAVTAARQRGRWIDHLIRLLCVAGVGVPSYFVGLLLIMGFCLRLKIFPVSGYGPTFANNLWHLFLPALTIGIGVTPILARNLRATFIQQMDKDYAVACRSRGLPESYIFSRHVFWNSLLPTVNLLGVVVAFLIGGTVVVENVFNIPGLGNLLIRGVLTHDQFVVQAVALLLAVGVVISNFAVDILTAILDPRVKL</sequence>